<gene>
    <name evidence="1" type="ORF">K432DRAFT_377708</name>
</gene>
<keyword evidence="2" id="KW-1185">Reference proteome</keyword>
<dbReference type="Proteomes" id="UP000250266">
    <property type="component" value="Unassembled WGS sequence"/>
</dbReference>
<accession>A0A8E2JK41</accession>
<dbReference type="EMBL" id="KV744820">
    <property type="protein sequence ID" value="OCK85352.1"/>
    <property type="molecule type" value="Genomic_DNA"/>
</dbReference>
<organism evidence="1 2">
    <name type="scientific">Lepidopterella palustris CBS 459.81</name>
    <dbReference type="NCBI Taxonomy" id="1314670"/>
    <lineage>
        <taxon>Eukaryota</taxon>
        <taxon>Fungi</taxon>
        <taxon>Dikarya</taxon>
        <taxon>Ascomycota</taxon>
        <taxon>Pezizomycotina</taxon>
        <taxon>Dothideomycetes</taxon>
        <taxon>Pleosporomycetidae</taxon>
        <taxon>Mytilinidiales</taxon>
        <taxon>Argynnaceae</taxon>
        <taxon>Lepidopterella</taxon>
    </lineage>
</organism>
<dbReference type="OrthoDB" id="10254945at2759"/>
<reference evidence="1 2" key="1">
    <citation type="journal article" date="2016" name="Nat. Commun.">
        <title>Ectomycorrhizal ecology is imprinted in the genome of the dominant symbiotic fungus Cenococcum geophilum.</title>
        <authorList>
            <consortium name="DOE Joint Genome Institute"/>
            <person name="Peter M."/>
            <person name="Kohler A."/>
            <person name="Ohm R.A."/>
            <person name="Kuo A."/>
            <person name="Krutzmann J."/>
            <person name="Morin E."/>
            <person name="Arend M."/>
            <person name="Barry K.W."/>
            <person name="Binder M."/>
            <person name="Choi C."/>
            <person name="Clum A."/>
            <person name="Copeland A."/>
            <person name="Grisel N."/>
            <person name="Haridas S."/>
            <person name="Kipfer T."/>
            <person name="LaButti K."/>
            <person name="Lindquist E."/>
            <person name="Lipzen A."/>
            <person name="Maire R."/>
            <person name="Meier B."/>
            <person name="Mihaltcheva S."/>
            <person name="Molinier V."/>
            <person name="Murat C."/>
            <person name="Poggeler S."/>
            <person name="Quandt C.A."/>
            <person name="Sperisen C."/>
            <person name="Tritt A."/>
            <person name="Tisserant E."/>
            <person name="Crous P.W."/>
            <person name="Henrissat B."/>
            <person name="Nehls U."/>
            <person name="Egli S."/>
            <person name="Spatafora J.W."/>
            <person name="Grigoriev I.V."/>
            <person name="Martin F.M."/>
        </authorList>
    </citation>
    <scope>NUCLEOTIDE SEQUENCE [LARGE SCALE GENOMIC DNA]</scope>
    <source>
        <strain evidence="1 2">CBS 459.81</strain>
    </source>
</reference>
<dbReference type="AlphaFoldDB" id="A0A8E2JK41"/>
<evidence type="ECO:0000313" key="2">
    <source>
        <dbReference type="Proteomes" id="UP000250266"/>
    </source>
</evidence>
<evidence type="ECO:0000313" key="1">
    <source>
        <dbReference type="EMBL" id="OCK85352.1"/>
    </source>
</evidence>
<name>A0A8E2JK41_9PEZI</name>
<sequence>MYPLVEEIFIPEADKLFPFSQAFADLHQEFVNHGAFSEYPHIQPPDLDNAIHPLFEYKRWVGGKTQHTEILYDRISPALRLATLFITKDLFLGWWSHLHWGHRKTDKRTGKKYITDTDIEHTEKGRRKVKERFLKMAKSVTLHFFPVGWHPDHWGETHCDRQYIPYKLHYHYWPPVDRSQPCPVIGISDQYQNFFLHDYDTATLGARVRTLFCLAETLVHEVAHAFYMHTHPWHQDQRDEPYHTLENTLDISMPELGASWQNWAVGCQVRPTYNLTGGTSALLRQYTIYFRPGQHTLPMPYGCPSFPGVHITPHFYAGLEHLWTRASDGEPDGTRVCFQVMPMKWVSGWFNKSEWRKLDAKTDEKDRFRQPGQTLLIFFETVNDGQIRCFYGKTLR</sequence>
<protein>
    <submittedName>
        <fullName evidence="1">Uncharacterized protein</fullName>
    </submittedName>
</protein>
<proteinExistence type="predicted"/>